<feature type="domain" description="DUF7946" evidence="1">
    <location>
        <begin position="5"/>
        <end position="129"/>
    </location>
</feature>
<dbReference type="EMBL" id="DSIN01000021">
    <property type="protein sequence ID" value="HEF26512.1"/>
    <property type="molecule type" value="Genomic_DNA"/>
</dbReference>
<name>A0A7C2AYC7_9PSED</name>
<sequence>MEFDFSIVYDSDSEEFDGLDMYYGSKSLQGLSEAISIATHGIVNKAYISRSTARKGIKIDFKTSFIGSFKQRFKVIFNSDRSVANIHDLTAKSYIELLQYTIGQVVGDNWEINRRTALKNFEKMYFSEDITHRLTTSLLDAHLPVKYQGYKATLYAAQTPIATFDQNTLSYLEEEITNPEPEELTIGISRFNARTGTGRLVEEYNGESFSFVPSHPFSKRQKGVLARSLHGMTQGNFVALKAEVNRVTLNNGATKFFILHKAELI</sequence>
<reference evidence="2" key="1">
    <citation type="journal article" date="2020" name="mSystems">
        <title>Genome- and Community-Level Interaction Insights into Carbon Utilization and Element Cycling Functions of Hydrothermarchaeota in Hydrothermal Sediment.</title>
        <authorList>
            <person name="Zhou Z."/>
            <person name="Liu Y."/>
            <person name="Xu W."/>
            <person name="Pan J."/>
            <person name="Luo Z.H."/>
            <person name="Li M."/>
        </authorList>
    </citation>
    <scope>NUCLEOTIDE SEQUENCE [LARGE SCALE GENOMIC DNA]</scope>
    <source>
        <strain evidence="2">SpSt-200</strain>
    </source>
</reference>
<proteinExistence type="predicted"/>
<dbReference type="AlphaFoldDB" id="A0A7C2AYC7"/>
<dbReference type="InterPro" id="IPR057706">
    <property type="entry name" value="DUF7946"/>
</dbReference>
<protein>
    <recommendedName>
        <fullName evidence="1">DUF7946 domain-containing protein</fullName>
    </recommendedName>
</protein>
<comment type="caution">
    <text evidence="2">The sequence shown here is derived from an EMBL/GenBank/DDBJ whole genome shotgun (WGS) entry which is preliminary data.</text>
</comment>
<dbReference type="Pfam" id="PF25678">
    <property type="entry name" value="DUF7946"/>
    <property type="match status" value="1"/>
</dbReference>
<accession>A0A7C2AYC7</accession>
<organism evidence="2">
    <name type="scientific">Pseudomonas graminis</name>
    <dbReference type="NCBI Taxonomy" id="158627"/>
    <lineage>
        <taxon>Bacteria</taxon>
        <taxon>Pseudomonadati</taxon>
        <taxon>Pseudomonadota</taxon>
        <taxon>Gammaproteobacteria</taxon>
        <taxon>Pseudomonadales</taxon>
        <taxon>Pseudomonadaceae</taxon>
        <taxon>Pseudomonas</taxon>
    </lineage>
</organism>
<evidence type="ECO:0000259" key="1">
    <source>
        <dbReference type="Pfam" id="PF25678"/>
    </source>
</evidence>
<gene>
    <name evidence="2" type="ORF">ENP23_12100</name>
</gene>
<evidence type="ECO:0000313" key="2">
    <source>
        <dbReference type="EMBL" id="HEF26512.1"/>
    </source>
</evidence>